<gene>
    <name evidence="1" type="ORF">NCTC129_02315</name>
</gene>
<name>A0A447MYU2_SALET</name>
<protein>
    <submittedName>
        <fullName evidence="1">Uncharacterized protein</fullName>
    </submittedName>
</protein>
<dbReference type="EMBL" id="LR134140">
    <property type="protein sequence ID" value="VDZ96169.1"/>
    <property type="molecule type" value="Genomic_DNA"/>
</dbReference>
<sequence>MGGDGFIVFRFTSHKGKAGITEVMEYRAAAAATAGQTDIIFFHTPRITLFPRVLRASNDHRIRVAPQEQHALGGGHLAENALLDRQVKPGIVRVRNKQA</sequence>
<evidence type="ECO:0000313" key="1">
    <source>
        <dbReference type="EMBL" id="VDZ96169.1"/>
    </source>
</evidence>
<reference evidence="1 2" key="1">
    <citation type="submission" date="2018-12" db="EMBL/GenBank/DDBJ databases">
        <authorList>
            <consortium name="Pathogen Informatics"/>
        </authorList>
    </citation>
    <scope>NUCLEOTIDE SEQUENCE [LARGE SCALE GENOMIC DNA]</scope>
    <source>
        <strain evidence="1 2">NCTC129</strain>
    </source>
</reference>
<evidence type="ECO:0000313" key="2">
    <source>
        <dbReference type="Proteomes" id="UP000282086"/>
    </source>
</evidence>
<dbReference type="Proteomes" id="UP000282086">
    <property type="component" value="Chromosome"/>
</dbReference>
<dbReference type="AlphaFoldDB" id="A0A447MYU2"/>
<accession>A0A447MYU2</accession>
<proteinExistence type="predicted"/>
<organism evidence="1 2">
    <name type="scientific">Salmonella enterica I</name>
    <dbReference type="NCBI Taxonomy" id="59201"/>
    <lineage>
        <taxon>Bacteria</taxon>
        <taxon>Pseudomonadati</taxon>
        <taxon>Pseudomonadota</taxon>
        <taxon>Gammaproteobacteria</taxon>
        <taxon>Enterobacterales</taxon>
        <taxon>Enterobacteriaceae</taxon>
        <taxon>Salmonella</taxon>
    </lineage>
</organism>